<keyword evidence="1" id="KW-0472">Membrane</keyword>
<dbReference type="EMBL" id="JADWDJ010000013">
    <property type="protein sequence ID" value="KAG5270885.1"/>
    <property type="molecule type" value="Genomic_DNA"/>
</dbReference>
<protein>
    <submittedName>
        <fullName evidence="2">Uncharacterized protein</fullName>
    </submittedName>
</protein>
<organism evidence="2 3">
    <name type="scientific">Alosa alosa</name>
    <name type="common">allis shad</name>
    <dbReference type="NCBI Taxonomy" id="278164"/>
    <lineage>
        <taxon>Eukaryota</taxon>
        <taxon>Metazoa</taxon>
        <taxon>Chordata</taxon>
        <taxon>Craniata</taxon>
        <taxon>Vertebrata</taxon>
        <taxon>Euteleostomi</taxon>
        <taxon>Actinopterygii</taxon>
        <taxon>Neopterygii</taxon>
        <taxon>Teleostei</taxon>
        <taxon>Clupei</taxon>
        <taxon>Clupeiformes</taxon>
        <taxon>Clupeoidei</taxon>
        <taxon>Clupeidae</taxon>
        <taxon>Alosa</taxon>
    </lineage>
</organism>
<keyword evidence="3" id="KW-1185">Reference proteome</keyword>
<accession>A0AAV6G7F3</accession>
<comment type="caution">
    <text evidence="2">The sequence shown here is derived from an EMBL/GenBank/DDBJ whole genome shotgun (WGS) entry which is preliminary data.</text>
</comment>
<proteinExistence type="predicted"/>
<sequence length="192" mass="21807">MITSQSTKRHFQWRRINNWTVHMARRAGVRFLLLCLLTATASSLNCTVHLRSDGSALYQLSEQALPECDVDWIVNGANVATEDDVDHSLVLQRTADYVLLKAYYSNTTYTEDCLVKGLRKVFCDDPIPSGLSEASHDDRKWTWIIIPAVVASLVLVILLVIIWGWKKGWFRRGEDPGKPSEKKELTSCEKIV</sequence>
<gene>
    <name evidence="2" type="ORF">AALO_G00173400</name>
</gene>
<evidence type="ECO:0000313" key="3">
    <source>
        <dbReference type="Proteomes" id="UP000823561"/>
    </source>
</evidence>
<keyword evidence="1" id="KW-1133">Transmembrane helix</keyword>
<dbReference type="AlphaFoldDB" id="A0AAV6G7F3"/>
<feature type="transmembrane region" description="Helical" evidence="1">
    <location>
        <begin position="141"/>
        <end position="165"/>
    </location>
</feature>
<dbReference type="Proteomes" id="UP000823561">
    <property type="component" value="Chromosome 13"/>
</dbReference>
<evidence type="ECO:0000313" key="2">
    <source>
        <dbReference type="EMBL" id="KAG5270885.1"/>
    </source>
</evidence>
<evidence type="ECO:0000256" key="1">
    <source>
        <dbReference type="SAM" id="Phobius"/>
    </source>
</evidence>
<keyword evidence="1" id="KW-0812">Transmembrane</keyword>
<reference evidence="2" key="1">
    <citation type="submission" date="2020-10" db="EMBL/GenBank/DDBJ databases">
        <title>Chromosome-scale genome assembly of the Allis shad, Alosa alosa.</title>
        <authorList>
            <person name="Margot Z."/>
            <person name="Christophe K."/>
            <person name="Cabau C."/>
            <person name="Louis A."/>
            <person name="Berthelot C."/>
            <person name="Parey E."/>
            <person name="Roest Crollius H."/>
            <person name="Montfort J."/>
            <person name="Robinson-Rechavi M."/>
            <person name="Bucao C."/>
            <person name="Bouchez O."/>
            <person name="Gislard M."/>
            <person name="Lluch J."/>
            <person name="Milhes M."/>
            <person name="Lampietro C."/>
            <person name="Lopez Roques C."/>
            <person name="Donnadieu C."/>
            <person name="Braasch I."/>
            <person name="Desvignes T."/>
            <person name="Postlethwait J."/>
            <person name="Bobe J."/>
            <person name="Guiguen Y."/>
        </authorList>
    </citation>
    <scope>NUCLEOTIDE SEQUENCE</scope>
    <source>
        <strain evidence="2">M-15738</strain>
        <tissue evidence="2">Blood</tissue>
    </source>
</reference>
<name>A0AAV6G7F3_9TELE</name>